<protein>
    <submittedName>
        <fullName evidence="1">Uncharacterized protein</fullName>
    </submittedName>
</protein>
<organism evidence="1">
    <name type="scientific">uncultured bacterium contig00074</name>
    <dbReference type="NCBI Taxonomy" id="1181553"/>
    <lineage>
        <taxon>Bacteria</taxon>
        <taxon>environmental samples</taxon>
    </lineage>
</organism>
<sequence>MDPYFTPEVQADLRALKADALAGRNFVDHDPIAKRAAEQANV</sequence>
<evidence type="ECO:0000313" key="1">
    <source>
        <dbReference type="EMBL" id="AGS53616.1"/>
    </source>
</evidence>
<dbReference type="AlphaFoldDB" id="A0A806K191"/>
<name>A0A806K191_9BACT</name>
<accession>A0A806K191</accession>
<dbReference type="EMBL" id="JQ844238">
    <property type="protein sequence ID" value="AGS53616.1"/>
    <property type="molecule type" value="Genomic_DNA"/>
</dbReference>
<reference evidence="1" key="1">
    <citation type="submission" date="2012-03" db="EMBL/GenBank/DDBJ databases">
        <title>Functional metagenomics reveals considerable lignocellulase gene clusters in the gut microbiome of a wood-feeding higher termite.</title>
        <authorList>
            <person name="Liu N."/>
        </authorList>
    </citation>
    <scope>NUCLEOTIDE SEQUENCE</scope>
</reference>
<proteinExistence type="predicted"/>